<organism evidence="1 2">
    <name type="scientific">Cereibacter ovatus</name>
    <dbReference type="NCBI Taxonomy" id="439529"/>
    <lineage>
        <taxon>Bacteria</taxon>
        <taxon>Pseudomonadati</taxon>
        <taxon>Pseudomonadota</taxon>
        <taxon>Alphaproteobacteria</taxon>
        <taxon>Rhodobacterales</taxon>
        <taxon>Paracoccaceae</taxon>
        <taxon>Cereibacter</taxon>
    </lineage>
</organism>
<keyword evidence="2" id="KW-1185">Reference proteome</keyword>
<dbReference type="AlphaFoldDB" id="A0A285CID9"/>
<reference evidence="2" key="1">
    <citation type="submission" date="2017-08" db="EMBL/GenBank/DDBJ databases">
        <authorList>
            <person name="Varghese N."/>
            <person name="Submissions S."/>
        </authorList>
    </citation>
    <scope>NUCLEOTIDE SEQUENCE [LARGE SCALE GENOMIC DNA]</scope>
    <source>
        <strain evidence="2">JA234</strain>
    </source>
</reference>
<gene>
    <name evidence="1" type="ORF">SAMN05878503_1013</name>
</gene>
<dbReference type="Proteomes" id="UP000219467">
    <property type="component" value="Unassembled WGS sequence"/>
</dbReference>
<dbReference type="RefSeq" id="WP_097028648.1">
    <property type="nucleotide sequence ID" value="NZ_OAOQ01000001.1"/>
</dbReference>
<name>A0A285CID9_9RHOB</name>
<protein>
    <submittedName>
        <fullName evidence="1">Uncharacterized protein</fullName>
    </submittedName>
</protein>
<evidence type="ECO:0000313" key="2">
    <source>
        <dbReference type="Proteomes" id="UP000219467"/>
    </source>
</evidence>
<evidence type="ECO:0000313" key="1">
    <source>
        <dbReference type="EMBL" id="SNX67371.1"/>
    </source>
</evidence>
<accession>A0A285CID9</accession>
<sequence>MQLGFGVSLTRGGGKAKPLIITALVAPSLGPLAVGDTTQSAYTAGVFASAAGVIVSATPTYLLDGVPVAGSTAVAAGQVAQVVVLVTDSVGTTRVFATAARTAAPPLIAWVIEDGVVLSMPVPPPPFVNTGAAGNPVLEYA</sequence>
<proteinExistence type="predicted"/>
<dbReference type="EMBL" id="OAOQ01000001">
    <property type="protein sequence ID" value="SNX67371.1"/>
    <property type="molecule type" value="Genomic_DNA"/>
</dbReference>